<keyword evidence="2" id="KW-0238">DNA-binding</keyword>
<dbReference type="Proteomes" id="UP001233673">
    <property type="component" value="Unassembled WGS sequence"/>
</dbReference>
<protein>
    <recommendedName>
        <fullName evidence="6">Type I restriction enzyme, S subunit</fullName>
    </recommendedName>
</protein>
<name>A0ABT9IH53_9ACTN</name>
<dbReference type="InterPro" id="IPR044946">
    <property type="entry name" value="Restrct_endonuc_typeI_TRD_sf"/>
</dbReference>
<dbReference type="CDD" id="cd17260">
    <property type="entry name" value="RMtype1_S_EcoEI-TRD1-CR1_like"/>
    <property type="match status" value="1"/>
</dbReference>
<evidence type="ECO:0008006" key="6">
    <source>
        <dbReference type="Google" id="ProtNLM"/>
    </source>
</evidence>
<evidence type="ECO:0000256" key="2">
    <source>
        <dbReference type="ARBA" id="ARBA00023125"/>
    </source>
</evidence>
<evidence type="ECO:0000313" key="5">
    <source>
        <dbReference type="Proteomes" id="UP001233673"/>
    </source>
</evidence>
<dbReference type="SUPFAM" id="SSF116734">
    <property type="entry name" value="DNA methylase specificity domain"/>
    <property type="match status" value="2"/>
</dbReference>
<comment type="caution">
    <text evidence="4">The sequence shown here is derived from an EMBL/GenBank/DDBJ whole genome shotgun (WGS) entry which is preliminary data.</text>
</comment>
<keyword evidence="5" id="KW-1185">Reference proteome</keyword>
<evidence type="ECO:0000256" key="1">
    <source>
        <dbReference type="ARBA" id="ARBA00022747"/>
    </source>
</evidence>
<dbReference type="PANTHER" id="PTHR30408">
    <property type="entry name" value="TYPE-1 RESTRICTION ENZYME ECOKI SPECIFICITY PROTEIN"/>
    <property type="match status" value="1"/>
</dbReference>
<dbReference type="InterPro" id="IPR052021">
    <property type="entry name" value="Type-I_RS_S_subunit"/>
</dbReference>
<dbReference type="PANTHER" id="PTHR30408:SF12">
    <property type="entry name" value="TYPE I RESTRICTION ENZYME MJAVIII SPECIFICITY SUBUNIT"/>
    <property type="match status" value="1"/>
</dbReference>
<reference evidence="5" key="1">
    <citation type="submission" date="2023-05" db="EMBL/GenBank/DDBJ databases">
        <title>Draft genome of Pseudofrankia sp. BMG5.37.</title>
        <authorList>
            <person name="Gtari M."/>
            <person name="Ghodhbane F."/>
            <person name="Sbissi I."/>
        </authorList>
    </citation>
    <scope>NUCLEOTIDE SEQUENCE [LARGE SCALE GENOMIC DNA]</scope>
    <source>
        <strain evidence="5">BMG 814</strain>
    </source>
</reference>
<dbReference type="Gene3D" id="3.90.220.20">
    <property type="entry name" value="DNA methylase specificity domains"/>
    <property type="match status" value="2"/>
</dbReference>
<sequence>MNDVHLGDIAQINPRPATRPGSDDVVSFLGMADIDQDRGTTTTGHPRRYEEVSQGYTPFEDGDLLVAKITPCFENGKIAQARLDYPLGMGSTEFHIVRPDPSLLNARYALHLLRSPEVRLAGERRMTGSAGQKRVPANFLQGLSVRLPTMDRQRRIADVLDRAAGLRAKRHRSVSSLDTLRWSLFRSSFGDLLSNDRSWTTAPLSELIAGFESGKNVVAKDSGDSSSRYRVLKISAVTSLRFRPEESKPAPADHQPASHHFIRAGDLLFSRANTTDLIGATALVQTNHDNLLLPDKLWRLVWREPDEATPYFVRQLFQQPAFRREIGRRASGSSGSMQNISQAKVLNISVGLPPLALRQVFDEKVSQLEHSRTRLARHAAGLDVLVAGLHHRAFRGEM</sequence>
<feature type="region of interest" description="Disordered" evidence="3">
    <location>
        <begin position="1"/>
        <end position="22"/>
    </location>
</feature>
<dbReference type="RefSeq" id="WP_306001436.1">
    <property type="nucleotide sequence ID" value="NZ_JASNFN010000033.1"/>
</dbReference>
<accession>A0ABT9IH53</accession>
<keyword evidence="1" id="KW-0680">Restriction system</keyword>
<gene>
    <name evidence="4" type="ORF">QOZ88_19870</name>
</gene>
<proteinExistence type="predicted"/>
<evidence type="ECO:0000256" key="3">
    <source>
        <dbReference type="SAM" id="MobiDB-lite"/>
    </source>
</evidence>
<evidence type="ECO:0000313" key="4">
    <source>
        <dbReference type="EMBL" id="MDP5184897.1"/>
    </source>
</evidence>
<organism evidence="4 5">
    <name type="scientific">Blastococcus carthaginiensis</name>
    <dbReference type="NCBI Taxonomy" id="3050034"/>
    <lineage>
        <taxon>Bacteria</taxon>
        <taxon>Bacillati</taxon>
        <taxon>Actinomycetota</taxon>
        <taxon>Actinomycetes</taxon>
        <taxon>Geodermatophilales</taxon>
        <taxon>Geodermatophilaceae</taxon>
        <taxon>Blastococcus</taxon>
    </lineage>
</organism>
<dbReference type="EMBL" id="JASNFN010000033">
    <property type="protein sequence ID" value="MDP5184897.1"/>
    <property type="molecule type" value="Genomic_DNA"/>
</dbReference>